<dbReference type="PANTHER" id="PTHR45985">
    <property type="match status" value="1"/>
</dbReference>
<dbReference type="PANTHER" id="PTHR45985:SF3">
    <property type="entry name" value="CHITIN DEACETYLASE-LIKE 4"/>
    <property type="match status" value="1"/>
</dbReference>
<dbReference type="Proteomes" id="UP001501237">
    <property type="component" value="Unassembled WGS sequence"/>
</dbReference>
<dbReference type="InterPro" id="IPR052740">
    <property type="entry name" value="CE4"/>
</dbReference>
<dbReference type="PROSITE" id="PS51257">
    <property type="entry name" value="PROKAR_LIPOPROTEIN"/>
    <property type="match status" value="1"/>
</dbReference>
<dbReference type="InterPro" id="IPR011330">
    <property type="entry name" value="Glyco_hydro/deAcase_b/a-brl"/>
</dbReference>
<proteinExistence type="predicted"/>
<name>A0ABP6QEF7_9ACTN</name>
<keyword evidence="4" id="KW-1185">Reference proteome</keyword>
<dbReference type="RefSeq" id="WP_344832850.1">
    <property type="nucleotide sequence ID" value="NZ_BAAAUV010000014.1"/>
</dbReference>
<dbReference type="EMBL" id="BAAAUV010000014">
    <property type="protein sequence ID" value="GAA3224186.1"/>
    <property type="molecule type" value="Genomic_DNA"/>
</dbReference>
<evidence type="ECO:0000313" key="3">
    <source>
        <dbReference type="EMBL" id="GAA3224186.1"/>
    </source>
</evidence>
<comment type="caution">
    <text evidence="3">The sequence shown here is derived from an EMBL/GenBank/DDBJ whole genome shotgun (WGS) entry which is preliminary data.</text>
</comment>
<feature type="chain" id="PRO_5046966740" description="Polysaccharide deacetylase" evidence="2">
    <location>
        <begin position="21"/>
        <end position="396"/>
    </location>
</feature>
<keyword evidence="2" id="KW-0732">Signal</keyword>
<organism evidence="3 4">
    <name type="scientific">Actinocorallia longicatena</name>
    <dbReference type="NCBI Taxonomy" id="111803"/>
    <lineage>
        <taxon>Bacteria</taxon>
        <taxon>Bacillati</taxon>
        <taxon>Actinomycetota</taxon>
        <taxon>Actinomycetes</taxon>
        <taxon>Streptosporangiales</taxon>
        <taxon>Thermomonosporaceae</taxon>
        <taxon>Actinocorallia</taxon>
    </lineage>
</organism>
<feature type="signal peptide" evidence="2">
    <location>
        <begin position="1"/>
        <end position="20"/>
    </location>
</feature>
<dbReference type="SUPFAM" id="SSF88713">
    <property type="entry name" value="Glycoside hydrolase/deacetylase"/>
    <property type="match status" value="1"/>
</dbReference>
<sequence length="396" mass="43524">MHGRKTLALIALLTTTAACAGESAGSSPAPARKAGPPQAAKIRLIGDGSTSDTGPQPRPTGFKATRLAPGEKPPQFVVFSWDGAGATDGQMARFRALSKRYGASMTFFLSGLYTVPMEERHVYKGPGHARGASDIPFFSAEGVHETIRNIGLAWREGHEIGTHFNGHFCGPSGVRSWTPADWADEIRQAKRFVSTWKTTTGFKDLPPLPFDYDKELIGSRAPCLEGRPGLLPAARRLGWRYDSSGTGLQIWPKKRKGLWDVPLQSIPMPGHAFEVLSMDYNFLANQSGARLNGPSYKHGSWRRQTDRALSLGFQRAYNGNRAPMIIGNHFEQWNGGIYMDAVAGFMEKIADIPGVQMVSFRQLCDWLDKQDPKILARLRTLGVAQPPQTGWTRFLG</sequence>
<accession>A0ABP6QEF7</accession>
<evidence type="ECO:0008006" key="5">
    <source>
        <dbReference type="Google" id="ProtNLM"/>
    </source>
</evidence>
<evidence type="ECO:0000256" key="2">
    <source>
        <dbReference type="SAM" id="SignalP"/>
    </source>
</evidence>
<dbReference type="Gene3D" id="3.20.20.370">
    <property type="entry name" value="Glycoside hydrolase/deacetylase"/>
    <property type="match status" value="1"/>
</dbReference>
<protein>
    <recommendedName>
        <fullName evidence="5">Polysaccharide deacetylase</fullName>
    </recommendedName>
</protein>
<reference evidence="4" key="1">
    <citation type="journal article" date="2019" name="Int. J. Syst. Evol. Microbiol.">
        <title>The Global Catalogue of Microorganisms (GCM) 10K type strain sequencing project: providing services to taxonomists for standard genome sequencing and annotation.</title>
        <authorList>
            <consortium name="The Broad Institute Genomics Platform"/>
            <consortium name="The Broad Institute Genome Sequencing Center for Infectious Disease"/>
            <person name="Wu L."/>
            <person name="Ma J."/>
        </authorList>
    </citation>
    <scope>NUCLEOTIDE SEQUENCE [LARGE SCALE GENOMIC DNA]</scope>
    <source>
        <strain evidence="4">JCM 9377</strain>
    </source>
</reference>
<feature type="region of interest" description="Disordered" evidence="1">
    <location>
        <begin position="44"/>
        <end position="69"/>
    </location>
</feature>
<evidence type="ECO:0000313" key="4">
    <source>
        <dbReference type="Proteomes" id="UP001501237"/>
    </source>
</evidence>
<evidence type="ECO:0000256" key="1">
    <source>
        <dbReference type="SAM" id="MobiDB-lite"/>
    </source>
</evidence>
<gene>
    <name evidence="3" type="ORF">GCM10010468_51040</name>
</gene>